<dbReference type="OrthoDB" id="5985440at2759"/>
<keyword evidence="10" id="KW-0325">Glycoprotein</keyword>
<feature type="disulfide bond" evidence="12">
    <location>
        <begin position="435"/>
        <end position="449"/>
    </location>
</feature>
<feature type="coiled-coil region" evidence="13">
    <location>
        <begin position="1288"/>
        <end position="1315"/>
    </location>
</feature>
<evidence type="ECO:0000256" key="6">
    <source>
        <dbReference type="ARBA" id="ARBA00022869"/>
    </source>
</evidence>
<feature type="disulfide bond" evidence="12">
    <location>
        <begin position="423"/>
        <end position="432"/>
    </location>
</feature>
<dbReference type="Gene3D" id="2.10.25.10">
    <property type="entry name" value="Laminin"/>
    <property type="match status" value="11"/>
</dbReference>
<dbReference type="FunFam" id="2.10.25.10:FF:000130">
    <property type="entry name" value="Laminin subunit beta 1"/>
    <property type="match status" value="1"/>
</dbReference>
<keyword evidence="5" id="KW-0677">Repeat</keyword>
<dbReference type="Gene3D" id="2.60.120.260">
    <property type="entry name" value="Galactose-binding domain-like"/>
    <property type="match status" value="1"/>
</dbReference>
<evidence type="ECO:0000256" key="7">
    <source>
        <dbReference type="ARBA" id="ARBA00022889"/>
    </source>
</evidence>
<evidence type="ECO:0000313" key="18">
    <source>
        <dbReference type="Proteomes" id="UP000245119"/>
    </source>
</evidence>
<evidence type="ECO:0000256" key="1">
    <source>
        <dbReference type="ARBA" id="ARBA00004302"/>
    </source>
</evidence>
<dbReference type="GO" id="GO:0009888">
    <property type="term" value="P:tissue development"/>
    <property type="evidence" value="ECO:0007669"/>
    <property type="project" value="TreeGrafter"/>
</dbReference>
<dbReference type="Gene3D" id="2.170.300.10">
    <property type="entry name" value="Tie2 ligand-binding domain superfamily"/>
    <property type="match status" value="1"/>
</dbReference>
<protein>
    <recommendedName>
        <fullName evidence="19">Laminin subunit beta-1</fullName>
    </recommendedName>
</protein>
<keyword evidence="4" id="KW-0732">Signal</keyword>
<comment type="caution">
    <text evidence="17">The sequence shown here is derived from an EMBL/GenBank/DDBJ whole genome shotgun (WGS) entry which is preliminary data.</text>
</comment>
<dbReference type="Pfam" id="PF24973">
    <property type="entry name" value="EGF_LMN_ATRN"/>
    <property type="match status" value="1"/>
</dbReference>
<dbReference type="GO" id="GO:0005604">
    <property type="term" value="C:basement membrane"/>
    <property type="evidence" value="ECO:0007669"/>
    <property type="project" value="UniProtKB-SubCell"/>
</dbReference>
<dbReference type="FunFam" id="2.10.25.10:FF:000135">
    <property type="entry name" value="Laminin subunit beta 4"/>
    <property type="match status" value="2"/>
</dbReference>
<dbReference type="PROSITE" id="PS51117">
    <property type="entry name" value="LAMININ_NTER"/>
    <property type="match status" value="1"/>
</dbReference>
<accession>A0A2T7NUY3</accession>
<name>A0A2T7NUY3_POMCA</name>
<evidence type="ECO:0000259" key="15">
    <source>
        <dbReference type="PROSITE" id="PS51116"/>
    </source>
</evidence>
<dbReference type="Pfam" id="PF00055">
    <property type="entry name" value="Laminin_N"/>
    <property type="match status" value="1"/>
</dbReference>
<feature type="domain" description="Laminin IV type B" evidence="15">
    <location>
        <begin position="491"/>
        <end position="692"/>
    </location>
</feature>
<evidence type="ECO:0008006" key="19">
    <source>
        <dbReference type="Google" id="ProtNLM"/>
    </source>
</evidence>
<dbReference type="Pfam" id="PF00053">
    <property type="entry name" value="EGF_laminin"/>
    <property type="match status" value="11"/>
</dbReference>
<evidence type="ECO:0000256" key="4">
    <source>
        <dbReference type="ARBA" id="ARBA00022729"/>
    </source>
</evidence>
<evidence type="ECO:0000256" key="12">
    <source>
        <dbReference type="PROSITE-ProRule" id="PRU00460"/>
    </source>
</evidence>
<dbReference type="PROSITE" id="PS50027">
    <property type="entry name" value="EGF_LAM_2"/>
    <property type="match status" value="9"/>
</dbReference>
<feature type="disulfide bond" evidence="12">
    <location>
        <begin position="1054"/>
        <end position="1071"/>
    </location>
</feature>
<feature type="disulfide bond" evidence="12">
    <location>
        <begin position="1052"/>
        <end position="1064"/>
    </location>
</feature>
<keyword evidence="6" id="KW-0084">Basement membrane</keyword>
<feature type="domain" description="Laminin EGF-like" evidence="14">
    <location>
        <begin position="953"/>
        <end position="1003"/>
    </location>
</feature>
<dbReference type="InterPro" id="IPR002049">
    <property type="entry name" value="LE_dom"/>
</dbReference>
<comment type="subcellular location">
    <subcellularLocation>
        <location evidence="1">Secreted</location>
        <location evidence="1">Extracellular space</location>
        <location evidence="1">Extracellular matrix</location>
        <location evidence="1">Basement membrane</location>
    </subcellularLocation>
</comment>
<keyword evidence="2" id="KW-0964">Secreted</keyword>
<feature type="disulfide bond" evidence="12">
    <location>
        <begin position="1006"/>
        <end position="1023"/>
    </location>
</feature>
<dbReference type="PROSITE" id="PS51116">
    <property type="entry name" value="LAMININ_IVB"/>
    <property type="match status" value="1"/>
</dbReference>
<feature type="domain" description="Laminin EGF-like" evidence="14">
    <location>
        <begin position="901"/>
        <end position="952"/>
    </location>
</feature>
<dbReference type="InterPro" id="IPR013015">
    <property type="entry name" value="Laminin_IV_B"/>
</dbReference>
<feature type="domain" description="Laminin EGF-like" evidence="14">
    <location>
        <begin position="1052"/>
        <end position="1098"/>
    </location>
</feature>
<feature type="disulfide bond" evidence="12">
    <location>
        <begin position="698"/>
        <end position="710"/>
    </location>
</feature>
<feature type="disulfide bond" evidence="12">
    <location>
        <begin position="746"/>
        <end position="758"/>
    </location>
</feature>
<dbReference type="FunFam" id="2.10.25.10:FF:000011">
    <property type="entry name" value="Cadherin EGF LAG seven-pass G-type receptor"/>
    <property type="match status" value="2"/>
</dbReference>
<feature type="disulfide bond" evidence="12">
    <location>
        <begin position="811"/>
        <end position="820"/>
    </location>
</feature>
<dbReference type="FunFam" id="2.10.25.10:FF:000280">
    <property type="entry name" value="Laminin subunit beta 4"/>
    <property type="match status" value="1"/>
</dbReference>
<dbReference type="SMART" id="SM00136">
    <property type="entry name" value="LamNT"/>
    <property type="match status" value="1"/>
</dbReference>
<dbReference type="CDD" id="cd00055">
    <property type="entry name" value="EGF_Lam"/>
    <property type="match status" value="11"/>
</dbReference>
<evidence type="ECO:0000256" key="2">
    <source>
        <dbReference type="ARBA" id="ARBA00022525"/>
    </source>
</evidence>
<dbReference type="GO" id="GO:0007155">
    <property type="term" value="P:cell adhesion"/>
    <property type="evidence" value="ECO:0007669"/>
    <property type="project" value="UniProtKB-KW"/>
</dbReference>
<dbReference type="SUPFAM" id="SSF57196">
    <property type="entry name" value="EGF/Laminin"/>
    <property type="match status" value="12"/>
</dbReference>
<evidence type="ECO:0000256" key="8">
    <source>
        <dbReference type="ARBA" id="ARBA00023054"/>
    </source>
</evidence>
<keyword evidence="3" id="KW-0272">Extracellular matrix</keyword>
<dbReference type="FunFam" id="2.10.25.10:FF:000224">
    <property type="entry name" value="Usherin"/>
    <property type="match status" value="1"/>
</dbReference>
<feature type="disulfide bond" evidence="12">
    <location>
        <begin position="371"/>
        <end position="380"/>
    </location>
</feature>
<organism evidence="17 18">
    <name type="scientific">Pomacea canaliculata</name>
    <name type="common">Golden apple snail</name>
    <dbReference type="NCBI Taxonomy" id="400727"/>
    <lineage>
        <taxon>Eukaryota</taxon>
        <taxon>Metazoa</taxon>
        <taxon>Spiralia</taxon>
        <taxon>Lophotrochozoa</taxon>
        <taxon>Mollusca</taxon>
        <taxon>Gastropoda</taxon>
        <taxon>Caenogastropoda</taxon>
        <taxon>Architaenioglossa</taxon>
        <taxon>Ampullarioidea</taxon>
        <taxon>Ampullariidae</taxon>
        <taxon>Pomacea</taxon>
    </lineage>
</organism>
<evidence type="ECO:0000256" key="9">
    <source>
        <dbReference type="ARBA" id="ARBA00023157"/>
    </source>
</evidence>
<dbReference type="PRINTS" id="PR00011">
    <property type="entry name" value="EGFLAMININ"/>
</dbReference>
<comment type="caution">
    <text evidence="12">Lacks conserved residue(s) required for the propagation of feature annotation.</text>
</comment>
<feature type="disulfide bond" evidence="12">
    <location>
        <begin position="1073"/>
        <end position="1082"/>
    </location>
</feature>
<evidence type="ECO:0000313" key="17">
    <source>
        <dbReference type="EMBL" id="PVD24987.1"/>
    </source>
</evidence>
<sequence>MLPLKKLAFILHMEELGKGCYLGDHELVMSDHPRTVRSLRGTWGQRRQSQCEQGSCYPATGDLLIGREKMLTASSTCGLEKPERYCVVSYLEKPTKCAYCNSTEPWVEGVNEDSHRIENIVSSFRGRRRRNRWWQAENGKAKVHIQLKLEAEFHFTHLIMTFKTFRPKAMLIERSFDFGKTWNVYRYFAQNCARSFPGIPRGPVRSLTDVICEERVLPPFIPIADPYSETVQDLLKLTDLRVNFTELHTLGDTLLDSRPQIKEKYYYALYDMTVRGSCSCYGHASRCLPVAGYESRPDMVHGQCDCTHNTKGLNCEMCEDFYNDLLWKPAQQNQPNACKTCDCDSFGSLNRGLCEGVTDSVLNTVAGRCMCKRYVTGERCDTCISNYWNLRDENPDGCEACACNPLGTLGDYGCDQETGICRCKRYVTGRNCDECYAGFWGLSEYQHGCYACDCDIGGALRSTCNQVNGQCECRPYITGKQCKQVETGYYFAHLDHNIYEAEHGQGSGVVHPTGLVPGYMKVMEGDSIELTIDSVPFSTFYDLVIRYDPRMPEVFQDVRVTVIRPDRVDPDGLCGEFNPQDDFKSAALQPGARYEMVRPPSCLEKGKVYKVRIDFTSYRRGQKTPEATLLIDSILVVPNADYIPIYQGPGLPEYMLNEFLRYRCPQLQYPSIKQELIEECRRHTFSISAVLHNGALPCNCDPMGSLSLECDPNGGQCQCKPNVVGRRCDKCAPGTFGFGPEGCQPCNCHEIGARDNFCNEQTGQCTCIQNVGGRICDQCRVGFWGFPQCRLCQCNGNADTCDPLSGVCIDCRDYTFGDYCERCQDGYYGDPRVGVRIPCRPCLCPGGPGSLTQHADTCSFDPRSQEVFCNCYPGYQEPSCDRCIDNYYGNPMTPGGSCVACVCNNNIDPDVPGSCDSSTGQCLKCLYNTEGFSCEHCVAGYYGDATKQSCLQCICNPVGTDIAGGYCDRVNGQCPCLPNVIGQDCSQCAPAHWNLASGVGCEACSCDPTGSLSLDCNQLDGQCACLDGRGGRTCSDCEDFFWGDPTDQCYPCDCDTRGSASMQCDKRTGQCQCVTGVTGYKCDRCARGTTGELPNCVPCGECFDNWDRVIRDLRDQTEYLVESARNISVTGAIQAFDEEFKHMQNNIDEIRQILSSVSFTQVDVKDIENMLELIKRNLTDNSQNLNSLDETLRGTTARVQKGNTEIAALRDGVEKLRRLAKELQDNATDIQARDVEGAFNITKEAERRSREAQQVVDGTSRHLEESARIRQRVEDLIGSRQKYFETKVEENQRNLDSLERDVTGLSDRLSDINNMVCGAPGSPCDAVCGGGGCGRCGGESCDGAVTKAEKALKLAEQAEERLTANEGSASALLLDVQGVKQSAIEAREEAQMAYDAAFAAKNISESARTDLEDLLNQISNVLGAPKATPEDVKKVAEEVLNMKVSLDPDQIQDLASKINRTVQGLENIDQILAETEKSRALAQQLNHSAEEASAKAQEILKTAQQVRNALDGARRAQEAAEAAIKQAQADISDAESDLSMIGRETSETRELSKKTLDLLANLKRRLEQLKTRFIKNDLDIKNAEDAINEAESKANTAENEARSLQNTYEDTSSKLDKKFSATADARERAARLAVRADAIVNKVLRQKRDLEAIQESIGDNEKVLVELSDDIDELNRRMDQYLQDIKAKHDYYRTC</sequence>
<evidence type="ECO:0000256" key="10">
    <source>
        <dbReference type="ARBA" id="ARBA00023180"/>
    </source>
</evidence>
<feature type="domain" description="Laminin EGF-like" evidence="14">
    <location>
        <begin position="698"/>
        <end position="745"/>
    </location>
</feature>
<feature type="disulfide bond" evidence="12">
    <location>
        <begin position="976"/>
        <end position="985"/>
    </location>
</feature>
<feature type="coiled-coil region" evidence="13">
    <location>
        <begin position="1657"/>
        <end position="1684"/>
    </location>
</feature>
<dbReference type="FunFam" id="2.10.25.10:FF:000065">
    <property type="entry name" value="Laminin subunit beta 1"/>
    <property type="match status" value="1"/>
</dbReference>
<gene>
    <name evidence="17" type="ORF">C0Q70_15484</name>
</gene>
<evidence type="ECO:0000256" key="3">
    <source>
        <dbReference type="ARBA" id="ARBA00022530"/>
    </source>
</evidence>
<feature type="disulfide bond" evidence="12">
    <location>
        <begin position="767"/>
        <end position="776"/>
    </location>
</feature>
<feature type="domain" description="Laminin EGF-like" evidence="14">
    <location>
        <begin position="1004"/>
        <end position="1051"/>
    </location>
</feature>
<dbReference type="PANTHER" id="PTHR10574:SF375">
    <property type="entry name" value="LAMININ SUBUNIT BETA-1"/>
    <property type="match status" value="1"/>
</dbReference>
<evidence type="ECO:0000256" key="5">
    <source>
        <dbReference type="ARBA" id="ARBA00022737"/>
    </source>
</evidence>
<feature type="domain" description="Laminin EGF-like" evidence="14">
    <location>
        <begin position="792"/>
        <end position="841"/>
    </location>
</feature>
<dbReference type="InterPro" id="IPR050440">
    <property type="entry name" value="Laminin/Netrin_ECM"/>
</dbReference>
<feature type="coiled-coil region" evidence="13">
    <location>
        <begin position="1482"/>
        <end position="1614"/>
    </location>
</feature>
<feature type="domain" description="Laminin N-terminal" evidence="16">
    <location>
        <begin position="52"/>
        <end position="277"/>
    </location>
</feature>
<feature type="domain" description="Laminin EGF-like" evidence="14">
    <location>
        <begin position="401"/>
        <end position="451"/>
    </location>
</feature>
<dbReference type="Proteomes" id="UP000245119">
    <property type="component" value="Linkage Group LG9"/>
</dbReference>
<keyword evidence="9 12" id="KW-1015">Disulfide bond</keyword>
<dbReference type="PROSITE" id="PS01248">
    <property type="entry name" value="EGF_LAM_1"/>
    <property type="match status" value="4"/>
</dbReference>
<feature type="disulfide bond" evidence="12">
    <location>
        <begin position="1004"/>
        <end position="1016"/>
    </location>
</feature>
<feature type="disulfide bond" evidence="12">
    <location>
        <begin position="700"/>
        <end position="717"/>
    </location>
</feature>
<reference evidence="17 18" key="1">
    <citation type="submission" date="2018-04" db="EMBL/GenBank/DDBJ databases">
        <title>The genome of golden apple snail Pomacea canaliculata provides insight into stress tolerance and invasive adaptation.</title>
        <authorList>
            <person name="Liu C."/>
            <person name="Liu B."/>
            <person name="Ren Y."/>
            <person name="Zhang Y."/>
            <person name="Wang H."/>
            <person name="Li S."/>
            <person name="Jiang F."/>
            <person name="Yin L."/>
            <person name="Zhang G."/>
            <person name="Qian W."/>
            <person name="Fan W."/>
        </authorList>
    </citation>
    <scope>NUCLEOTIDE SEQUENCE [LARGE SCALE GENOMIC DNA]</scope>
    <source>
        <strain evidence="17">SZHN2017</strain>
        <tissue evidence="17">Muscle</tissue>
    </source>
</reference>
<dbReference type="GO" id="GO:0009887">
    <property type="term" value="P:animal organ morphogenesis"/>
    <property type="evidence" value="ECO:0007669"/>
    <property type="project" value="TreeGrafter"/>
</dbReference>
<keyword evidence="11 12" id="KW-0424">Laminin EGF-like domain</keyword>
<proteinExistence type="predicted"/>
<feature type="disulfide bond" evidence="12">
    <location>
        <begin position="925"/>
        <end position="934"/>
    </location>
</feature>
<dbReference type="FunFam" id="2.60.120.260:FF:000010">
    <property type="entry name" value="Laminin subunit beta 1"/>
    <property type="match status" value="1"/>
</dbReference>
<evidence type="ECO:0000256" key="11">
    <source>
        <dbReference type="ARBA" id="ARBA00023292"/>
    </source>
</evidence>
<feature type="domain" description="Laminin EGF-like" evidence="14">
    <location>
        <begin position="341"/>
        <end position="400"/>
    </location>
</feature>
<feature type="domain" description="Laminin EGF-like" evidence="14">
    <location>
        <begin position="746"/>
        <end position="791"/>
    </location>
</feature>
<dbReference type="Pfam" id="PF21199">
    <property type="entry name" value="LAMININ_IV_B"/>
    <property type="match status" value="1"/>
</dbReference>
<keyword evidence="18" id="KW-1185">Reference proteome</keyword>
<dbReference type="SMART" id="SM00180">
    <property type="entry name" value="EGF_Lam"/>
    <property type="match status" value="12"/>
</dbReference>
<dbReference type="InterPro" id="IPR056863">
    <property type="entry name" value="LMN_ATRN_NET-like_EGF"/>
</dbReference>
<keyword evidence="7" id="KW-0130">Cell adhesion</keyword>
<keyword evidence="8 13" id="KW-0175">Coiled coil</keyword>
<feature type="disulfide bond" evidence="12">
    <location>
        <begin position="748"/>
        <end position="765"/>
    </location>
</feature>
<dbReference type="STRING" id="400727.A0A2T7NUY3"/>
<dbReference type="SMART" id="SM00181">
    <property type="entry name" value="EGF"/>
    <property type="match status" value="6"/>
</dbReference>
<evidence type="ECO:0000259" key="14">
    <source>
        <dbReference type="PROSITE" id="PS50027"/>
    </source>
</evidence>
<feature type="disulfide bond" evidence="12">
    <location>
        <begin position="1025"/>
        <end position="1034"/>
    </location>
</feature>
<dbReference type="InterPro" id="IPR008211">
    <property type="entry name" value="Laminin_N"/>
</dbReference>
<evidence type="ECO:0000256" key="13">
    <source>
        <dbReference type="SAM" id="Coils"/>
    </source>
</evidence>
<dbReference type="InterPro" id="IPR000742">
    <property type="entry name" value="EGF"/>
</dbReference>
<dbReference type="EMBL" id="PZQS01000009">
    <property type="protein sequence ID" value="PVD24987.1"/>
    <property type="molecule type" value="Genomic_DNA"/>
</dbReference>
<feature type="disulfide bond" evidence="12">
    <location>
        <begin position="719"/>
        <end position="728"/>
    </location>
</feature>
<dbReference type="PANTHER" id="PTHR10574">
    <property type="entry name" value="NETRIN/LAMININ-RELATED"/>
    <property type="match status" value="1"/>
</dbReference>
<feature type="coiled-coil region" evidence="13">
    <location>
        <begin position="1206"/>
        <end position="1233"/>
    </location>
</feature>
<evidence type="ECO:0000259" key="16">
    <source>
        <dbReference type="PROSITE" id="PS51117"/>
    </source>
</evidence>